<evidence type="ECO:0000256" key="1">
    <source>
        <dbReference type="SAM" id="Phobius"/>
    </source>
</evidence>
<gene>
    <name evidence="3" type="ORF">SAMN05216246_10622</name>
</gene>
<protein>
    <recommendedName>
        <fullName evidence="2">Membrane protein NfeD2 N-terminal transmembrane domain-containing protein</fullName>
    </recommendedName>
</protein>
<reference evidence="3 4" key="1">
    <citation type="submission" date="2016-11" db="EMBL/GenBank/DDBJ databases">
        <authorList>
            <person name="Varghese N."/>
            <person name="Submissions S."/>
        </authorList>
    </citation>
    <scope>NUCLEOTIDE SEQUENCE [LARGE SCALE GENOMIC DNA]</scope>
    <source>
        <strain evidence="3 4">PA</strain>
    </source>
</reference>
<sequence>MTLTPLFLGLIGSGVLLMLLVLILDDFLDALFDGAAPVIAVGLAAAGITGFIVTRAASLPRWPAIGLALAAALAAGALTRAGWRALRRRGPQVLAPLEASELVAAPATVLWWRDGRGKVLIEAPRGGQHQLVASGDEALRAGQSVTVVDAGRDEHGAINVVVSRLALAGE</sequence>
<dbReference type="Proteomes" id="UP000184390">
    <property type="component" value="Unassembled WGS sequence"/>
</dbReference>
<keyword evidence="1" id="KW-1133">Transmembrane helix</keyword>
<feature type="transmembrane region" description="Helical" evidence="1">
    <location>
        <begin position="59"/>
        <end position="79"/>
    </location>
</feature>
<evidence type="ECO:0000313" key="3">
    <source>
        <dbReference type="EMBL" id="SHI85357.1"/>
    </source>
</evidence>
<dbReference type="EMBL" id="FQYL01000006">
    <property type="protein sequence ID" value="SHI85357.1"/>
    <property type="molecule type" value="Genomic_DNA"/>
</dbReference>
<proteinExistence type="predicted"/>
<name>A0ABY1IA90_9ACTO</name>
<feature type="transmembrane region" description="Helical" evidence="1">
    <location>
        <begin position="6"/>
        <end position="24"/>
    </location>
</feature>
<keyword evidence="1" id="KW-0472">Membrane</keyword>
<feature type="domain" description="Membrane protein NfeD2 N-terminal transmembrane" evidence="2">
    <location>
        <begin position="3"/>
        <end position="78"/>
    </location>
</feature>
<accession>A0ABY1IA90</accession>
<comment type="caution">
    <text evidence="3">The sequence shown here is derived from an EMBL/GenBank/DDBJ whole genome shotgun (WGS) entry which is preliminary data.</text>
</comment>
<dbReference type="Pfam" id="PF25842">
    <property type="entry name" value="NfeD_TM"/>
    <property type="match status" value="1"/>
</dbReference>
<evidence type="ECO:0000313" key="4">
    <source>
        <dbReference type="Proteomes" id="UP000184390"/>
    </source>
</evidence>
<organism evidence="3 4">
    <name type="scientific">Actinomyces denticolens</name>
    <dbReference type="NCBI Taxonomy" id="52767"/>
    <lineage>
        <taxon>Bacteria</taxon>
        <taxon>Bacillati</taxon>
        <taxon>Actinomycetota</taxon>
        <taxon>Actinomycetes</taxon>
        <taxon>Actinomycetales</taxon>
        <taxon>Actinomycetaceae</taxon>
        <taxon>Actinomyces</taxon>
    </lineage>
</organism>
<dbReference type="InterPro" id="IPR058653">
    <property type="entry name" value="NfeD2_TM"/>
</dbReference>
<evidence type="ECO:0000259" key="2">
    <source>
        <dbReference type="Pfam" id="PF25842"/>
    </source>
</evidence>
<feature type="transmembrane region" description="Helical" evidence="1">
    <location>
        <begin position="31"/>
        <end position="53"/>
    </location>
</feature>
<dbReference type="RefSeq" id="WP_083600504.1">
    <property type="nucleotide sequence ID" value="NZ_FQYL01000006.1"/>
</dbReference>
<keyword evidence="1" id="KW-0812">Transmembrane</keyword>
<keyword evidence="4" id="KW-1185">Reference proteome</keyword>